<dbReference type="EMBL" id="ABXU01000061">
    <property type="protein sequence ID" value="EEB33093.1"/>
    <property type="molecule type" value="Genomic_DNA"/>
</dbReference>
<sequence length="50" mass="5222">MRRHPIRGIMSRLRKDGFFHAAGQGKTGAGGLEAVLPLSLQVPGPGVAGR</sequence>
<gene>
    <name evidence="1" type="ORF">DESPIG_01960</name>
</gene>
<dbReference type="HOGENOM" id="CLU_3117183_0_0_7"/>
<comment type="caution">
    <text evidence="1">The sequence shown here is derived from an EMBL/GenBank/DDBJ whole genome shotgun (WGS) entry which is preliminary data.</text>
</comment>
<organism evidence="1 2">
    <name type="scientific">Desulfovibrio piger ATCC 29098</name>
    <dbReference type="NCBI Taxonomy" id="411464"/>
    <lineage>
        <taxon>Bacteria</taxon>
        <taxon>Pseudomonadati</taxon>
        <taxon>Thermodesulfobacteriota</taxon>
        <taxon>Desulfovibrionia</taxon>
        <taxon>Desulfovibrionales</taxon>
        <taxon>Desulfovibrionaceae</taxon>
        <taxon>Desulfovibrio</taxon>
    </lineage>
</organism>
<reference evidence="1 2" key="1">
    <citation type="submission" date="2008-10" db="EMBL/GenBank/DDBJ databases">
        <title>Draft genome sequence of Desulvovibrio piger (ATCC 29098).</title>
        <authorList>
            <person name="Sudarsanam P."/>
            <person name="Ley R."/>
            <person name="Guruge J."/>
            <person name="Turnbaugh P.J."/>
            <person name="Mahowald M."/>
            <person name="Liep D."/>
            <person name="Gordon J."/>
        </authorList>
    </citation>
    <scope>NUCLEOTIDE SEQUENCE [LARGE SCALE GENOMIC DNA]</scope>
    <source>
        <strain evidence="1 2">ATCC 29098</strain>
    </source>
</reference>
<accession>B6WV44</accession>
<evidence type="ECO:0000313" key="2">
    <source>
        <dbReference type="Proteomes" id="UP000003676"/>
    </source>
</evidence>
<name>B6WV44_9BACT</name>
<protein>
    <submittedName>
        <fullName evidence="1">Uncharacterized protein</fullName>
    </submittedName>
</protein>
<reference evidence="1 2" key="2">
    <citation type="submission" date="2008-10" db="EMBL/GenBank/DDBJ databases">
        <authorList>
            <person name="Fulton L."/>
            <person name="Clifton S."/>
            <person name="Fulton B."/>
            <person name="Xu J."/>
            <person name="Minx P."/>
            <person name="Pepin K.H."/>
            <person name="Johnson M."/>
            <person name="Bhonagiri V."/>
            <person name="Nash W.E."/>
            <person name="Mardis E.R."/>
            <person name="Wilson R.K."/>
        </authorList>
    </citation>
    <scope>NUCLEOTIDE SEQUENCE [LARGE SCALE GENOMIC DNA]</scope>
    <source>
        <strain evidence="1 2">ATCC 29098</strain>
    </source>
</reference>
<dbReference type="AlphaFoldDB" id="B6WV44"/>
<dbReference type="Proteomes" id="UP000003676">
    <property type="component" value="Unassembled WGS sequence"/>
</dbReference>
<proteinExistence type="predicted"/>
<evidence type="ECO:0000313" key="1">
    <source>
        <dbReference type="EMBL" id="EEB33093.1"/>
    </source>
</evidence>